<gene>
    <name evidence="2" type="ORF">T10_9332</name>
</gene>
<accession>A0A0V1MJ02</accession>
<name>A0A0V1MJ02_9BILA</name>
<dbReference type="EMBL" id="JYDO01000088">
    <property type="protein sequence ID" value="KRZ71857.1"/>
    <property type="molecule type" value="Genomic_DNA"/>
</dbReference>
<comment type="caution">
    <text evidence="2">The sequence shown here is derived from an EMBL/GenBank/DDBJ whole genome shotgun (WGS) entry which is preliminary data.</text>
</comment>
<protein>
    <submittedName>
        <fullName evidence="2">Uncharacterized protein</fullName>
    </submittedName>
</protein>
<keyword evidence="1" id="KW-1133">Transmembrane helix</keyword>
<dbReference type="AlphaFoldDB" id="A0A0V1MJ02"/>
<proteinExistence type="predicted"/>
<feature type="transmembrane region" description="Helical" evidence="1">
    <location>
        <begin position="28"/>
        <end position="49"/>
    </location>
</feature>
<dbReference type="Proteomes" id="UP000054843">
    <property type="component" value="Unassembled WGS sequence"/>
</dbReference>
<keyword evidence="1" id="KW-0812">Transmembrane</keyword>
<keyword evidence="3" id="KW-1185">Reference proteome</keyword>
<sequence>MFLYKDIVQKPIVQTSVRFRIKQIQFKLIPDLLVQFEIVATLPICTLLTMAPSLLFVLTFVLLSIFSFILYGILNGKR</sequence>
<evidence type="ECO:0000313" key="3">
    <source>
        <dbReference type="Proteomes" id="UP000054843"/>
    </source>
</evidence>
<reference evidence="2 3" key="1">
    <citation type="submission" date="2015-01" db="EMBL/GenBank/DDBJ databases">
        <title>Evolution of Trichinella species and genotypes.</title>
        <authorList>
            <person name="Korhonen P.K."/>
            <person name="Edoardo P."/>
            <person name="Giuseppe L.R."/>
            <person name="Gasser R.B."/>
        </authorList>
    </citation>
    <scope>NUCLEOTIDE SEQUENCE [LARGE SCALE GENOMIC DNA]</scope>
    <source>
        <strain evidence="2">ISS1980</strain>
    </source>
</reference>
<feature type="transmembrane region" description="Helical" evidence="1">
    <location>
        <begin position="55"/>
        <end position="74"/>
    </location>
</feature>
<evidence type="ECO:0000313" key="2">
    <source>
        <dbReference type="EMBL" id="KRZ71857.1"/>
    </source>
</evidence>
<keyword evidence="1" id="KW-0472">Membrane</keyword>
<evidence type="ECO:0000256" key="1">
    <source>
        <dbReference type="SAM" id="Phobius"/>
    </source>
</evidence>
<organism evidence="2 3">
    <name type="scientific">Trichinella papuae</name>
    <dbReference type="NCBI Taxonomy" id="268474"/>
    <lineage>
        <taxon>Eukaryota</taxon>
        <taxon>Metazoa</taxon>
        <taxon>Ecdysozoa</taxon>
        <taxon>Nematoda</taxon>
        <taxon>Enoplea</taxon>
        <taxon>Dorylaimia</taxon>
        <taxon>Trichinellida</taxon>
        <taxon>Trichinellidae</taxon>
        <taxon>Trichinella</taxon>
    </lineage>
</organism>